<dbReference type="Pfam" id="PF13531">
    <property type="entry name" value="SBP_bac_11"/>
    <property type="match status" value="1"/>
</dbReference>
<evidence type="ECO:0000256" key="1">
    <source>
        <dbReference type="SAM" id="Phobius"/>
    </source>
</evidence>
<keyword evidence="3" id="KW-1185">Reference proteome</keyword>
<proteinExistence type="predicted"/>
<evidence type="ECO:0000313" key="3">
    <source>
        <dbReference type="Proteomes" id="UP000239814"/>
    </source>
</evidence>
<dbReference type="EMBL" id="CP027433">
    <property type="protein sequence ID" value="AVM00828.1"/>
    <property type="molecule type" value="Genomic_DNA"/>
</dbReference>
<organism evidence="2 3">
    <name type="scientific">Gordonia iterans</name>
    <dbReference type="NCBI Taxonomy" id="1004901"/>
    <lineage>
        <taxon>Bacteria</taxon>
        <taxon>Bacillati</taxon>
        <taxon>Actinomycetota</taxon>
        <taxon>Actinomycetes</taxon>
        <taxon>Mycobacteriales</taxon>
        <taxon>Gordoniaceae</taxon>
        <taxon>Gordonia</taxon>
    </lineage>
</organism>
<evidence type="ECO:0008006" key="4">
    <source>
        <dbReference type="Google" id="ProtNLM"/>
    </source>
</evidence>
<accession>A0A2S0KGL4</accession>
<keyword evidence="1" id="KW-0472">Membrane</keyword>
<dbReference type="Proteomes" id="UP000239814">
    <property type="component" value="Chromosome"/>
</dbReference>
<gene>
    <name evidence="2" type="ORF">C6V83_11710</name>
</gene>
<reference evidence="2 3" key="1">
    <citation type="submission" date="2018-03" db="EMBL/GenBank/DDBJ databases">
        <title>Characteristics and genome of n-alkane degrading marine bacteria Gordonia iterans isolated from crude oil contaminated in Tae-an, South Korea.</title>
        <authorList>
            <person name="Lee S.-S."/>
            <person name="Kim H."/>
        </authorList>
    </citation>
    <scope>NUCLEOTIDE SEQUENCE [LARGE SCALE GENOMIC DNA]</scope>
    <source>
        <strain evidence="2 3">Co17</strain>
    </source>
</reference>
<protein>
    <recommendedName>
        <fullName evidence="4">Extracellular solute-binding protein</fullName>
    </recommendedName>
</protein>
<dbReference type="AlphaFoldDB" id="A0A2S0KGL4"/>
<dbReference type="OrthoDB" id="5171781at2"/>
<name>A0A2S0KGL4_9ACTN</name>
<evidence type="ECO:0000313" key="2">
    <source>
        <dbReference type="EMBL" id="AVM00828.1"/>
    </source>
</evidence>
<feature type="transmembrane region" description="Helical" evidence="1">
    <location>
        <begin position="12"/>
        <end position="37"/>
    </location>
</feature>
<keyword evidence="1" id="KW-1133">Transmembrane helix</keyword>
<sequence length="397" mass="41803">MGTHSSNRTSQLVSRSVLAVALAVILVVAGAVAWIGLGDRIDDDATTQSTSADCLEGDAQVSVIADPGVAPALQEIAKSYNALRPTVRDYCIEMDVRPGDARATLDGLTAQSWDTEAGGPRPAAWIPESSVWVAALQTAEPDALQGAPESLVKSPVLFAVRPELATAAGGRVMWIQMPFLTYADAFAAYGHTAIRGSARLAMPQGPQSDATSLAAQGYVYNTVEPDGAGPLTVDGVGKPNIQLGLRQLMRNPPRAGDGSAEAAVRAIISAPNLDAAQVRSVPISEQRLYLATKDDDEARIAIIRPRGFTPMLDYPVIRLAGETPAHASDAVAEFLTFARKPEQMRILTQAGFRGAGPLPEATATVDFPDVPQEMPQPEPEAVIATNRIVLRSAVPAS</sequence>
<dbReference type="RefSeq" id="WP_105942541.1">
    <property type="nucleotide sequence ID" value="NZ_CP027433.1"/>
</dbReference>
<keyword evidence="1" id="KW-0812">Transmembrane</keyword>
<dbReference type="KEGG" id="git:C6V83_11710"/>